<sequence>MNRVKPCCLWRPRRAALLALAGLLCASVARADNLDSWNIFVGTNVTYYSNLFLLPASADARLLIGTSDKSDILTATTLGLKVSKPYSMQRFELDLNIIDYRYRNFDYLNFTAPNYTAAWRWSLTPYLTGNLTSSYQESMNNFYDTRNFRRQNLRTVENQRFDADLNLGAGWHLLGGVTQDVSKNSEIFVAEGDTTINSLEAGGRYVFTSGTTLKYINRTGRGVYDNRPVPIPVVLLDNQFDQTINELSLKWPITDKTSLDARIGWLDRSHDTYTERDFSGTIGALSVNWNITDKTLIRGGWTRQLSAYETLYSSYTATDNFYVNPVWQMSAKTALRFRYDYATIDYKGAIAPTSLNGRNDTLNTALLAVDWQPLNALSLSATVTDSRRTSSAPDSDYKNATAGINVQFSF</sequence>
<reference evidence="2" key="1">
    <citation type="submission" date="2020-10" db="EMBL/GenBank/DDBJ databases">
        <title>Connecting structure to function with the recovery of over 1000 high-quality activated sludge metagenome-assembled genomes encoding full-length rRNA genes using long-read sequencing.</title>
        <authorList>
            <person name="Singleton C.M."/>
            <person name="Petriglieri F."/>
            <person name="Kristensen J.M."/>
            <person name="Kirkegaard R.H."/>
            <person name="Michaelsen T.Y."/>
            <person name="Andersen M.H."/>
            <person name="Karst S.M."/>
            <person name="Dueholm M.S."/>
            <person name="Nielsen P.H."/>
            <person name="Albertsen M."/>
        </authorList>
    </citation>
    <scope>NUCLEOTIDE SEQUENCE</scope>
    <source>
        <strain evidence="2">EsbW_18-Q3-R4-48_MAXAC.044</strain>
    </source>
</reference>
<evidence type="ECO:0000313" key="2">
    <source>
        <dbReference type="EMBL" id="MBK7424485.1"/>
    </source>
</evidence>
<feature type="signal peptide" evidence="1">
    <location>
        <begin position="1"/>
        <end position="31"/>
    </location>
</feature>
<comment type="caution">
    <text evidence="2">The sequence shown here is derived from an EMBL/GenBank/DDBJ whole genome shotgun (WGS) entry which is preliminary data.</text>
</comment>
<protein>
    <submittedName>
        <fullName evidence="2">Exosortase B-associated extracellular polysaccharide biosynthesis transporter EpsL</fullName>
    </submittedName>
</protein>
<dbReference type="EMBL" id="JADJNC010000031">
    <property type="protein sequence ID" value="MBK7424485.1"/>
    <property type="molecule type" value="Genomic_DNA"/>
</dbReference>
<evidence type="ECO:0000313" key="3">
    <source>
        <dbReference type="Proteomes" id="UP000886602"/>
    </source>
</evidence>
<accession>A0A9D7FG32</accession>
<keyword evidence="1" id="KW-0732">Signal</keyword>
<dbReference type="InterPro" id="IPR018759">
    <property type="entry name" value="BBP2_2"/>
</dbReference>
<gene>
    <name evidence="2" type="primary">epsL</name>
    <name evidence="2" type="ORF">IPJ48_16165</name>
</gene>
<dbReference type="SUPFAM" id="SSF56935">
    <property type="entry name" value="Porins"/>
    <property type="match status" value="1"/>
</dbReference>
<name>A0A9D7FG32_9RHOO</name>
<dbReference type="Proteomes" id="UP000886602">
    <property type="component" value="Unassembled WGS sequence"/>
</dbReference>
<feature type="chain" id="PRO_5038582249" evidence="1">
    <location>
        <begin position="32"/>
        <end position="410"/>
    </location>
</feature>
<evidence type="ECO:0000256" key="1">
    <source>
        <dbReference type="SAM" id="SignalP"/>
    </source>
</evidence>
<dbReference type="Pfam" id="PF10082">
    <property type="entry name" value="BBP2_2"/>
    <property type="match status" value="1"/>
</dbReference>
<organism evidence="2 3">
    <name type="scientific">Candidatus Propionivibrio dominans</name>
    <dbReference type="NCBI Taxonomy" id="2954373"/>
    <lineage>
        <taxon>Bacteria</taxon>
        <taxon>Pseudomonadati</taxon>
        <taxon>Pseudomonadota</taxon>
        <taxon>Betaproteobacteria</taxon>
        <taxon>Rhodocyclales</taxon>
        <taxon>Rhodocyclaceae</taxon>
        <taxon>Propionivibrio</taxon>
    </lineage>
</organism>
<dbReference type="NCBIfam" id="TIGR03014">
    <property type="entry name" value="EpsL"/>
    <property type="match status" value="1"/>
</dbReference>
<proteinExistence type="predicted"/>
<dbReference type="InterPro" id="IPR017465">
    <property type="entry name" value="EpsL_proteobac"/>
</dbReference>
<dbReference type="AlphaFoldDB" id="A0A9D7FG32"/>